<name>A0ABD6DL32_9EURY</name>
<proteinExistence type="predicted"/>
<dbReference type="PROSITE" id="PS50968">
    <property type="entry name" value="BIOTINYL_LIPOYL"/>
    <property type="match status" value="1"/>
</dbReference>
<accession>A0ABD6DL32</accession>
<keyword evidence="4" id="KW-1185">Reference proteome</keyword>
<dbReference type="Proteomes" id="UP001597034">
    <property type="component" value="Unassembled WGS sequence"/>
</dbReference>
<gene>
    <name evidence="3" type="ORF">ACFSBL_09785</name>
</gene>
<dbReference type="InterPro" id="IPR000089">
    <property type="entry name" value="Biotin_lipoyl"/>
</dbReference>
<dbReference type="EMBL" id="JBHUDO010000002">
    <property type="protein sequence ID" value="MFD1645974.1"/>
    <property type="molecule type" value="Genomic_DNA"/>
</dbReference>
<evidence type="ECO:0000256" key="1">
    <source>
        <dbReference type="SAM" id="MobiDB-lite"/>
    </source>
</evidence>
<dbReference type="SUPFAM" id="SSF51230">
    <property type="entry name" value="Single hybrid motif"/>
    <property type="match status" value="1"/>
</dbReference>
<evidence type="ECO:0000259" key="2">
    <source>
        <dbReference type="PROSITE" id="PS50968"/>
    </source>
</evidence>
<reference evidence="3 4" key="1">
    <citation type="journal article" date="2019" name="Int. J. Syst. Evol. Microbiol.">
        <title>The Global Catalogue of Microorganisms (GCM) 10K type strain sequencing project: providing services to taxonomists for standard genome sequencing and annotation.</title>
        <authorList>
            <consortium name="The Broad Institute Genomics Platform"/>
            <consortium name="The Broad Institute Genome Sequencing Center for Infectious Disease"/>
            <person name="Wu L."/>
            <person name="Ma J."/>
        </authorList>
    </citation>
    <scope>NUCLEOTIDE SEQUENCE [LARGE SCALE GENOMIC DNA]</scope>
    <source>
        <strain evidence="3 4">CGMCC 1.10390</strain>
    </source>
</reference>
<dbReference type="Pfam" id="PF00364">
    <property type="entry name" value="Biotin_lipoyl"/>
    <property type="match status" value="1"/>
</dbReference>
<protein>
    <submittedName>
        <fullName evidence="3">Lipoyl domain-containing protein</fullName>
    </submittedName>
</protein>
<sequence length="112" mass="11925">MTRRGSDPGRAVTPCGGPTPAAPLRCDGGDRVAVTPESVWPEDAEPDDEGVVVNWFAREGASVSAGESLCECQIEKVSFDVPAPVAGELDEIVKREDDTITRSDTVAWIRPT</sequence>
<feature type="region of interest" description="Disordered" evidence="1">
    <location>
        <begin position="1"/>
        <end position="30"/>
    </location>
</feature>
<feature type="domain" description="Lipoyl-binding" evidence="2">
    <location>
        <begin position="35"/>
        <end position="110"/>
    </location>
</feature>
<comment type="caution">
    <text evidence="3">The sequence shown here is derived from an EMBL/GenBank/DDBJ whole genome shotgun (WGS) entry which is preliminary data.</text>
</comment>
<dbReference type="AlphaFoldDB" id="A0ABD6DL32"/>
<evidence type="ECO:0000313" key="4">
    <source>
        <dbReference type="Proteomes" id="UP001597034"/>
    </source>
</evidence>
<dbReference type="RefSeq" id="WP_256398503.1">
    <property type="nucleotide sequence ID" value="NZ_JANHJR010000001.1"/>
</dbReference>
<evidence type="ECO:0000313" key="3">
    <source>
        <dbReference type="EMBL" id="MFD1645974.1"/>
    </source>
</evidence>
<dbReference type="InterPro" id="IPR011053">
    <property type="entry name" value="Single_hybrid_motif"/>
</dbReference>
<dbReference type="Gene3D" id="2.40.50.100">
    <property type="match status" value="1"/>
</dbReference>
<organism evidence="3 4">
    <name type="scientific">Haloarchaeobius litoreus</name>
    <dbReference type="NCBI Taxonomy" id="755306"/>
    <lineage>
        <taxon>Archaea</taxon>
        <taxon>Methanobacteriati</taxon>
        <taxon>Methanobacteriota</taxon>
        <taxon>Stenosarchaea group</taxon>
        <taxon>Halobacteria</taxon>
        <taxon>Halobacteriales</taxon>
        <taxon>Halorubellaceae</taxon>
        <taxon>Haloarchaeobius</taxon>
    </lineage>
</organism>
<dbReference type="CDD" id="cd06849">
    <property type="entry name" value="lipoyl_domain"/>
    <property type="match status" value="1"/>
</dbReference>